<evidence type="ECO:0000256" key="3">
    <source>
        <dbReference type="ARBA" id="ARBA00022448"/>
    </source>
</evidence>
<reference evidence="8 9" key="1">
    <citation type="journal article" date="2016" name="Nat. Commun.">
        <title>Thousands of microbial genomes shed light on interconnected biogeochemical processes in an aquifer system.</title>
        <authorList>
            <person name="Anantharaman K."/>
            <person name="Brown C.T."/>
            <person name="Hug L.A."/>
            <person name="Sharon I."/>
            <person name="Castelle C.J."/>
            <person name="Probst A.J."/>
            <person name="Thomas B.C."/>
            <person name="Singh A."/>
            <person name="Wilkins M.J."/>
            <person name="Karaoz U."/>
            <person name="Brodie E.L."/>
            <person name="Williams K.H."/>
            <person name="Hubbard S.S."/>
            <person name="Banfield J.F."/>
        </authorList>
    </citation>
    <scope>NUCLEOTIDE SEQUENCE [LARGE SCALE GENOMIC DNA]</scope>
</reference>
<protein>
    <recommendedName>
        <fullName evidence="10">Major facilitator superfamily (MFS) profile domain-containing protein</fullName>
    </recommendedName>
</protein>
<feature type="transmembrane region" description="Helical" evidence="7">
    <location>
        <begin position="106"/>
        <end position="131"/>
    </location>
</feature>
<proteinExistence type="inferred from homology"/>
<evidence type="ECO:0000256" key="6">
    <source>
        <dbReference type="ARBA" id="ARBA00023136"/>
    </source>
</evidence>
<feature type="transmembrane region" description="Helical" evidence="7">
    <location>
        <begin position="458"/>
        <end position="480"/>
    </location>
</feature>
<evidence type="ECO:0000313" key="9">
    <source>
        <dbReference type="Proteomes" id="UP000178046"/>
    </source>
</evidence>
<organism evidence="8 9">
    <name type="scientific">Candidatus Giovannonibacteria bacterium RIFCSPLOWO2_01_FULL_44_16</name>
    <dbReference type="NCBI Taxonomy" id="1798348"/>
    <lineage>
        <taxon>Bacteria</taxon>
        <taxon>Candidatus Giovannoniibacteriota</taxon>
    </lineage>
</organism>
<dbReference type="PANTHER" id="PTHR31585:SF0">
    <property type="entry name" value="FOLATE-BIOPTERIN TRANSPORTER 1, CHLOROPLASTIC"/>
    <property type="match status" value="1"/>
</dbReference>
<feature type="transmembrane region" description="Helical" evidence="7">
    <location>
        <begin position="179"/>
        <end position="199"/>
    </location>
</feature>
<evidence type="ECO:0008006" key="10">
    <source>
        <dbReference type="Google" id="ProtNLM"/>
    </source>
</evidence>
<feature type="transmembrane region" description="Helical" evidence="7">
    <location>
        <begin position="143"/>
        <end position="167"/>
    </location>
</feature>
<evidence type="ECO:0000256" key="1">
    <source>
        <dbReference type="ARBA" id="ARBA00004141"/>
    </source>
</evidence>
<dbReference type="Pfam" id="PF03092">
    <property type="entry name" value="BT1"/>
    <property type="match status" value="1"/>
</dbReference>
<feature type="transmembrane region" description="Helical" evidence="7">
    <location>
        <begin position="335"/>
        <end position="354"/>
    </location>
</feature>
<feature type="transmembrane region" description="Helical" evidence="7">
    <location>
        <begin position="301"/>
        <end position="323"/>
    </location>
</feature>
<gene>
    <name evidence="8" type="ORF">A2924_03735</name>
</gene>
<comment type="similarity">
    <text evidence="2">Belongs to the major facilitator superfamily. Folate-biopterin transporter (TC 2.A.71) family.</text>
</comment>
<keyword evidence="6 7" id="KW-0472">Membrane</keyword>
<feature type="transmembrane region" description="Helical" evidence="7">
    <location>
        <begin position="243"/>
        <end position="260"/>
    </location>
</feature>
<dbReference type="GO" id="GO:0016020">
    <property type="term" value="C:membrane"/>
    <property type="evidence" value="ECO:0007669"/>
    <property type="project" value="UniProtKB-SubCell"/>
</dbReference>
<feature type="transmembrane region" description="Helical" evidence="7">
    <location>
        <begin position="79"/>
        <end position="100"/>
    </location>
</feature>
<feature type="transmembrane region" description="Helical" evidence="7">
    <location>
        <begin position="211"/>
        <end position="231"/>
    </location>
</feature>
<keyword evidence="5 7" id="KW-1133">Transmembrane helix</keyword>
<evidence type="ECO:0000313" key="8">
    <source>
        <dbReference type="EMBL" id="OGF82046.1"/>
    </source>
</evidence>
<keyword evidence="4 7" id="KW-0812">Transmembrane</keyword>
<name>A0A1F5X2C0_9BACT</name>
<keyword evidence="3" id="KW-0813">Transport</keyword>
<comment type="caution">
    <text evidence="8">The sequence shown here is derived from an EMBL/GenBank/DDBJ whole genome shotgun (WGS) entry which is preliminary data.</text>
</comment>
<dbReference type="EMBL" id="MFIA01000032">
    <property type="protein sequence ID" value="OGF82046.1"/>
    <property type="molecule type" value="Genomic_DNA"/>
</dbReference>
<accession>A0A1F5X2C0</accession>
<dbReference type="AlphaFoldDB" id="A0A1F5X2C0"/>
<feature type="transmembrane region" description="Helical" evidence="7">
    <location>
        <begin position="366"/>
        <end position="393"/>
    </location>
</feature>
<feature type="transmembrane region" description="Helical" evidence="7">
    <location>
        <begin position="46"/>
        <end position="67"/>
    </location>
</feature>
<evidence type="ECO:0000256" key="5">
    <source>
        <dbReference type="ARBA" id="ARBA00022989"/>
    </source>
</evidence>
<dbReference type="InterPro" id="IPR039309">
    <property type="entry name" value="BT1"/>
</dbReference>
<dbReference type="PANTHER" id="PTHR31585">
    <property type="entry name" value="FOLATE-BIOPTERIN TRANSPORTER 1, CHLOROPLASTIC"/>
    <property type="match status" value="1"/>
</dbReference>
<sequence>MVSNREFWKLGTVFAAVYFVQGMSSLPGLPIQYLMKNVMKLDPAEAQYFASATMLAWLVKPLWGYISDTFPIFGYRRKSYLIGMSLFAAFSWFGLAWMAYERNFNYWGLLVMFNLSAAAYAFVDVVCDGLMVAKGQATKLVDAFVNIQWFGIGIAGIITGLLSGFFAETANKNIDFYPYIFSAAGIIPVLTAIIAVLCVTEERVFTGFAWGKFTASIMVLATVVAVGMHAIPYFLSLGGGKRIFLIAAVFLLASLVIWQWSGRPKFFWVITAFVFFWKFSPSSGMASFYYFSEVLKFSERFFGYLDSIGSVFWVVGIMLYGWMLKKYPGISRKTYLYFSVLLNAFGLCLGYLYYLDPQTTVLGFSLNFTVIAVFSAIFFSLLGMPSFLLPLAIAGDAAKSGKEAITYAWFMTVSNFAGTMSSFTGGWLYANLQNTDLSSLAIFIGTGDFLGAGANKVLLLRLFVWVSALFTLFTIPLIWFTKIPERKEET</sequence>
<feature type="transmembrane region" description="Helical" evidence="7">
    <location>
        <begin position="405"/>
        <end position="430"/>
    </location>
</feature>
<dbReference type="InterPro" id="IPR036259">
    <property type="entry name" value="MFS_trans_sf"/>
</dbReference>
<evidence type="ECO:0000256" key="2">
    <source>
        <dbReference type="ARBA" id="ARBA00007015"/>
    </source>
</evidence>
<dbReference type="Gene3D" id="1.20.1250.20">
    <property type="entry name" value="MFS general substrate transporter like domains"/>
    <property type="match status" value="2"/>
</dbReference>
<dbReference type="SUPFAM" id="SSF103473">
    <property type="entry name" value="MFS general substrate transporter"/>
    <property type="match status" value="1"/>
</dbReference>
<feature type="transmembrane region" description="Helical" evidence="7">
    <location>
        <begin position="7"/>
        <end position="26"/>
    </location>
</feature>
<feature type="transmembrane region" description="Helical" evidence="7">
    <location>
        <begin position="267"/>
        <end position="289"/>
    </location>
</feature>
<comment type="subcellular location">
    <subcellularLocation>
        <location evidence="1">Membrane</location>
        <topology evidence="1">Multi-pass membrane protein</topology>
    </subcellularLocation>
</comment>
<evidence type="ECO:0000256" key="4">
    <source>
        <dbReference type="ARBA" id="ARBA00022692"/>
    </source>
</evidence>
<evidence type="ECO:0000256" key="7">
    <source>
        <dbReference type="SAM" id="Phobius"/>
    </source>
</evidence>
<dbReference type="Proteomes" id="UP000178046">
    <property type="component" value="Unassembled WGS sequence"/>
</dbReference>